<feature type="compositionally biased region" description="Low complexity" evidence="1">
    <location>
        <begin position="1543"/>
        <end position="1565"/>
    </location>
</feature>
<protein>
    <recommendedName>
        <fullName evidence="5">Wax synthase domain-containing protein</fullName>
    </recommendedName>
</protein>
<dbReference type="InterPro" id="IPR044851">
    <property type="entry name" value="Wax_synthase"/>
</dbReference>
<feature type="region of interest" description="Disordered" evidence="1">
    <location>
        <begin position="1116"/>
        <end position="1181"/>
    </location>
</feature>
<evidence type="ECO:0000256" key="1">
    <source>
        <dbReference type="SAM" id="MobiDB-lite"/>
    </source>
</evidence>
<dbReference type="GO" id="GO:0008374">
    <property type="term" value="F:O-acyltransferase activity"/>
    <property type="evidence" value="ECO:0007669"/>
    <property type="project" value="InterPro"/>
</dbReference>
<dbReference type="KEGG" id="cvr:CHLNCDRAFT_50071"/>
<feature type="compositionally biased region" description="Polar residues" evidence="1">
    <location>
        <begin position="1654"/>
        <end position="1664"/>
    </location>
</feature>
<keyword evidence="2" id="KW-1133">Transmembrane helix</keyword>
<feature type="compositionally biased region" description="Low complexity" evidence="1">
    <location>
        <begin position="1734"/>
        <end position="1743"/>
    </location>
</feature>
<dbReference type="GO" id="GO:0006629">
    <property type="term" value="P:lipid metabolic process"/>
    <property type="evidence" value="ECO:0007669"/>
    <property type="project" value="InterPro"/>
</dbReference>
<feature type="transmembrane region" description="Helical" evidence="2">
    <location>
        <begin position="35"/>
        <end position="53"/>
    </location>
</feature>
<feature type="compositionally biased region" description="Polar residues" evidence="1">
    <location>
        <begin position="1628"/>
        <end position="1638"/>
    </location>
</feature>
<feature type="compositionally biased region" description="Low complexity" evidence="1">
    <location>
        <begin position="1453"/>
        <end position="1477"/>
    </location>
</feature>
<name>E1Z5D5_CHLVA</name>
<feature type="compositionally biased region" description="Low complexity" evidence="1">
    <location>
        <begin position="1168"/>
        <end position="1181"/>
    </location>
</feature>
<proteinExistence type="predicted"/>
<feature type="compositionally biased region" description="Low complexity" evidence="1">
    <location>
        <begin position="1498"/>
        <end position="1514"/>
    </location>
</feature>
<reference evidence="3 4" key="1">
    <citation type="journal article" date="2010" name="Plant Cell">
        <title>The Chlorella variabilis NC64A genome reveals adaptation to photosymbiosis, coevolution with viruses, and cryptic sex.</title>
        <authorList>
            <person name="Blanc G."/>
            <person name="Duncan G."/>
            <person name="Agarkova I."/>
            <person name="Borodovsky M."/>
            <person name="Gurnon J."/>
            <person name="Kuo A."/>
            <person name="Lindquist E."/>
            <person name="Lucas S."/>
            <person name="Pangilinan J."/>
            <person name="Polle J."/>
            <person name="Salamov A."/>
            <person name="Terry A."/>
            <person name="Yamada T."/>
            <person name="Dunigan D.D."/>
            <person name="Grigoriev I.V."/>
            <person name="Claverie J.M."/>
            <person name="Van Etten J.L."/>
        </authorList>
    </citation>
    <scope>NUCLEOTIDE SEQUENCE [LARGE SCALE GENOMIC DNA]</scope>
    <source>
        <strain evidence="3 4">NC64A</strain>
    </source>
</reference>
<keyword evidence="4" id="KW-1185">Reference proteome</keyword>
<feature type="region of interest" description="Disordered" evidence="1">
    <location>
        <begin position="1245"/>
        <end position="1276"/>
    </location>
</feature>
<feature type="compositionally biased region" description="Polar residues" evidence="1">
    <location>
        <begin position="1783"/>
        <end position="1794"/>
    </location>
</feature>
<feature type="region of interest" description="Disordered" evidence="1">
    <location>
        <begin position="1845"/>
        <end position="1990"/>
    </location>
</feature>
<dbReference type="Proteomes" id="UP000008141">
    <property type="component" value="Unassembled WGS sequence"/>
</dbReference>
<dbReference type="PANTHER" id="PTHR31595">
    <property type="entry name" value="LONG-CHAIN-ALCOHOL O-FATTY-ACYLTRANSFERASE 3-RELATED"/>
    <property type="match status" value="1"/>
</dbReference>
<feature type="compositionally biased region" description="Low complexity" evidence="1">
    <location>
        <begin position="1854"/>
        <end position="1879"/>
    </location>
</feature>
<organism evidence="4">
    <name type="scientific">Chlorella variabilis</name>
    <name type="common">Green alga</name>
    <dbReference type="NCBI Taxonomy" id="554065"/>
    <lineage>
        <taxon>Eukaryota</taxon>
        <taxon>Viridiplantae</taxon>
        <taxon>Chlorophyta</taxon>
        <taxon>core chlorophytes</taxon>
        <taxon>Trebouxiophyceae</taxon>
        <taxon>Chlorellales</taxon>
        <taxon>Chlorellaceae</taxon>
        <taxon>Chlorella clade</taxon>
        <taxon>Chlorella</taxon>
    </lineage>
</organism>
<dbReference type="EMBL" id="GL433836">
    <property type="protein sequence ID" value="EFN59508.1"/>
    <property type="molecule type" value="Genomic_DNA"/>
</dbReference>
<gene>
    <name evidence="3" type="ORF">CHLNCDRAFT_50071</name>
</gene>
<feature type="compositionally biased region" description="Low complexity" evidence="1">
    <location>
        <begin position="1667"/>
        <end position="1708"/>
    </location>
</feature>
<feature type="region of interest" description="Disordered" evidence="1">
    <location>
        <begin position="415"/>
        <end position="444"/>
    </location>
</feature>
<feature type="compositionally biased region" description="Gly residues" evidence="1">
    <location>
        <begin position="1744"/>
        <end position="1758"/>
    </location>
</feature>
<evidence type="ECO:0000256" key="2">
    <source>
        <dbReference type="SAM" id="Phobius"/>
    </source>
</evidence>
<feature type="compositionally biased region" description="Pro residues" evidence="1">
    <location>
        <begin position="1147"/>
        <end position="1167"/>
    </location>
</feature>
<feature type="compositionally biased region" description="Low complexity" evidence="1">
    <location>
        <begin position="1807"/>
        <end position="1823"/>
    </location>
</feature>
<keyword evidence="2" id="KW-0812">Transmembrane</keyword>
<dbReference type="STRING" id="554065.E1Z5D5"/>
<feature type="region of interest" description="Disordered" evidence="1">
    <location>
        <begin position="1453"/>
        <end position="1823"/>
    </location>
</feature>
<feature type="compositionally biased region" description="Pro residues" evidence="1">
    <location>
        <begin position="421"/>
        <end position="430"/>
    </location>
</feature>
<feature type="transmembrane region" description="Helical" evidence="2">
    <location>
        <begin position="6"/>
        <end position="23"/>
    </location>
</feature>
<keyword evidence="2" id="KW-0472">Membrane</keyword>
<feature type="compositionally biased region" description="Low complexity" evidence="1">
    <location>
        <begin position="1912"/>
        <end position="1931"/>
    </location>
</feature>
<dbReference type="GeneID" id="17358840"/>
<evidence type="ECO:0000313" key="4">
    <source>
        <dbReference type="Proteomes" id="UP000008141"/>
    </source>
</evidence>
<dbReference type="OrthoDB" id="515698at2759"/>
<evidence type="ECO:0000313" key="3">
    <source>
        <dbReference type="EMBL" id="EFN59508.1"/>
    </source>
</evidence>
<feature type="compositionally biased region" description="Basic and acidic residues" evidence="1">
    <location>
        <begin position="1717"/>
        <end position="1733"/>
    </location>
</feature>
<dbReference type="InParanoid" id="E1Z5D5"/>
<sequence length="1990" mass="202772">MLSYPAAAALTAAVVVLCATWLHRSACASSRGSPAATAVAVSLLMNLAVVLLYDGATAYVTRGMLAFLLTWLASSKAVAFLCCRGPLAAQRWTRAQFVVLYALPLLPADPQAAREASGDGGSLLARSAAKMALTAVALFGLACGPPQVVREVLYVTAMYGWLGFAMDGLGSLALTWLGLHLEPHFRPPWQARSLSALWGRHWNLAASDAVRRAVYEPILEGAWVRQRRPGGMGPAAAPAEVAEKAAAAQRRGQRGTGGRPPRAAMALCAACLTSGLVHEAIVWYISGTTTQGAWLAFFALQGPLILAERQALNWLGEAGLKPPAPLRVALTLSTLLLVAHFLFFVPVERIPLIHQFVARMNQNFASTGLAATGSRVAAGGTPKRRVLLPIQQEPRSAWAPAEQKAQDWKAVEALAGRQPTPSGPAAPPQQHPLVTPAKPAPGRGRVQHTVTVAADVSLLVQNLAGQAGAAVSSIGKAGAGAQQAATAPASNRLADLLHTLADSAVLALATDTVLAELLGGLQPLLRYRAVEHAWAVAGIAGILVPLQLACQASAERLCRTSLACDAGLAAAASRFFTRVIREAGDGAVHDSLLAATAAYGHGNTRLLSGVALASLLTLLVTARFQPPTPLAFGSRCVERLMRLSHSKAGLKLQHFAEAIESLSQLRCIDGPSAAPVVALAASTAREVEGDARQLDVSQLMQLARVMNSVAVIAATTTVQSGSLLATTAAWHLMTVRASALAGSTAGVGPALSHMWLASRLLMAVSQAQASDAPNFQLPDHLGLMSQAAWLEHEQRVVAGLTSAQRRVLNSLGVLKVPATRVTVNASFLDFFQISIACTCLQYASADWVNQIKAQLPLKGSDEKRQLAILIRDPHTQLLRNSSRGEPLGAEAAHERILQSAGWHVVRLDSQTCLQLPVKILSEELAAMMAVTLLEAAAWGPRLQQLADLQAAHASAAAALPPLQALCAEALSQRSPGAAGFGVAHKSFGGVMQSKRGIACPMLAPAVPLITQSLAAYRRAEAALAAQQAESVAALAELGRRLAQQGEESGAEARRLARQPQGLELAIERQLLCSIQCEVAQRLQHIAAAGGQPASLPSFAAALAQLKAEAAAALQQLEQRRQEQQQQQQQDLRARRGAADAADVAPDPAQPALPPPAVLSSPPVPQPVQPQRQQQPRQESQALLQPQDVRLLASSMDQLSGQLQQLQGLLLSQQQLQAPLLHFLHQLLPALLPAAAQAPPAAATLLEWQQQQQQASPSPAQQQAAAPPAAGNPASAAADFQELSPVQQQRQPAPPDRASGSAAVAAAAAAAAAEAEAAAAATFPPGAGRGAAASTAAPEDNAAVAAASGPLPNQTPPAVQVVAAPRDPLSAAPAAALPLFTPVEPRPSDAVAAGMAAAAAVVAAVDSSRAVHAALRGDAAPSSSSSEGRAAAAAVAAALAVGLVGSPQQTTAAAASGEAGAHDAAAGALSQGAVQQPEEQPPPQEQWQAAGDGGGGSCQPPFAFPQLQAPASQQQGTASTPPLPSDQPPRPGARAVQVGGSAGGTSSAARPDEVAAAAAPAGSLPPGKENLTSSQSNSQEQLLPGSAPSCGGVGGAPDAAPGAGSSKLAADAKPASLAASPAVPDSEEQTLPGTQQLASQPHLPAPAPGLAEQAQEPSQQRSSQRGLAAAAVAAAAAAAVQEVPGAGAAAPQGTQAAPPQQQQQQQQQQQRKRSASQEADRWQQKRSRFARESQEQQQGQQQPSQGGGEQAGAAGQGGDGDLHLLTQGPQQREPQQLAEGSDDPWSSSGIVCSQPSGGGSGGDHPLGALQSAAAAAAAQHQPSAPLAALRQLWQQQGATSPLLALVGTPRAQFTPGGAQPGANQASQQQAGGAAGGSPSPWLLASWQPAPVAGAAKGATPRFVSPSTGGAGGASCSLTPAPAAAAATAGTSPFQPLLGNHPCLAPAPGDGAQRGPIPDAGAVAGQQQHHRLARRSPLQQAAEEGGVGGGGS</sequence>
<feature type="compositionally biased region" description="Low complexity" evidence="1">
    <location>
        <begin position="1595"/>
        <end position="1623"/>
    </location>
</feature>
<dbReference type="RefSeq" id="XP_005851610.1">
    <property type="nucleotide sequence ID" value="XM_005851548.1"/>
</dbReference>
<dbReference type="PANTHER" id="PTHR31595:SF57">
    <property type="entry name" value="OS04G0481900 PROTEIN"/>
    <property type="match status" value="1"/>
</dbReference>
<feature type="compositionally biased region" description="Pro residues" evidence="1">
    <location>
        <begin position="1520"/>
        <end position="1530"/>
    </location>
</feature>
<accession>E1Z5D5</accession>
<evidence type="ECO:0008006" key="5">
    <source>
        <dbReference type="Google" id="ProtNLM"/>
    </source>
</evidence>
<feature type="compositionally biased region" description="Polar residues" evidence="1">
    <location>
        <begin position="1569"/>
        <end position="1580"/>
    </location>
</feature>
<dbReference type="eggNOG" id="ENOG502S7Z7">
    <property type="taxonomic scope" value="Eukaryota"/>
</dbReference>